<dbReference type="InterPro" id="IPR017916">
    <property type="entry name" value="SB_dom"/>
</dbReference>
<dbReference type="PROSITE" id="PS51322">
    <property type="entry name" value="UEV"/>
    <property type="match status" value="1"/>
</dbReference>
<feature type="compositionally biased region" description="Polar residues" evidence="8">
    <location>
        <begin position="276"/>
        <end position="285"/>
    </location>
</feature>
<sequence>MSQVPEKVLSWLYSVLHEYQDPQRTYSDAARTLSAFPSLDPRTEVYTYENGTSALLLTVSGTLPVDFRGATYRFPVKLWVPQAYPQESPIAYVTPGKDMLVRPGQHVGVEGRVYHPYLRDWSGMWDRANIADFLSYLQQAFAREPPLVSRMQQQQLQRPSGQQQIPNGSPAPPQLPPKQRPGSIAPVEMPSANTPPPRPPKPGDESIIRGPSRNIAVDGPPLPPLPGQAPQTAQHSTGYGANAARPPHTAVEPSQYPNGHPTRQSQSPMPALPQHVQYQQQNLGNELSPVSPVTPPHTNMRTSTGNRYSYPPPLPPQTQGQPLQQQPPMPAQHLPYQQQQPFQQQPLPYRPSQQHDAPPQFNPASQNFVANPTPHPAPQPKKQAAPDLLSDPFEVALPSSSSSSMPAPPIPPNPEKEHLLQAISTSLVQQTHQKVNQNLSALAPLQAQQNALRAAHARLEAEISSLQALDATLSSNESILHRSIQECNQTIAEAKSKKQPPIDEVLVAPTLVAQQLWTLTAEEAACREAMYVLQKAVDRGRVSGSDFVRQMRGLGRECFLKMVLARKCARGLGLDVER</sequence>
<dbReference type="PANTHER" id="PTHR23306:SF3">
    <property type="entry name" value="TUMOR SUPPRESSOR PROTEIN 101"/>
    <property type="match status" value="1"/>
</dbReference>
<keyword evidence="4" id="KW-0967">Endosome</keyword>
<dbReference type="Proteomes" id="UP000803884">
    <property type="component" value="Unassembled WGS sequence"/>
</dbReference>
<dbReference type="CDD" id="cd11685">
    <property type="entry name" value="UEV_TSG101-like"/>
    <property type="match status" value="1"/>
</dbReference>
<dbReference type="GO" id="GO:0043130">
    <property type="term" value="F:ubiquitin binding"/>
    <property type="evidence" value="ECO:0007669"/>
    <property type="project" value="TreeGrafter"/>
</dbReference>
<dbReference type="GO" id="GO:0000813">
    <property type="term" value="C:ESCRT I complex"/>
    <property type="evidence" value="ECO:0007669"/>
    <property type="project" value="TreeGrafter"/>
</dbReference>
<dbReference type="Pfam" id="PF09454">
    <property type="entry name" value="Vps23_core"/>
    <property type="match status" value="1"/>
</dbReference>
<evidence type="ECO:0000259" key="10">
    <source>
        <dbReference type="PROSITE" id="PS51322"/>
    </source>
</evidence>
<proteinExistence type="inferred from homology"/>
<organism evidence="11 12">
    <name type="scientific">Cladosporium halotolerans</name>
    <dbReference type="NCBI Taxonomy" id="1052096"/>
    <lineage>
        <taxon>Eukaryota</taxon>
        <taxon>Fungi</taxon>
        <taxon>Dikarya</taxon>
        <taxon>Ascomycota</taxon>
        <taxon>Pezizomycotina</taxon>
        <taxon>Dothideomycetes</taxon>
        <taxon>Dothideomycetidae</taxon>
        <taxon>Cladosporiales</taxon>
        <taxon>Cladosporiaceae</taxon>
        <taxon>Cladosporium</taxon>
    </lineage>
</organism>
<dbReference type="InterPro" id="IPR052070">
    <property type="entry name" value="ESCRT-I_UEV_domain"/>
</dbReference>
<evidence type="ECO:0000256" key="6">
    <source>
        <dbReference type="ARBA" id="ARBA00023054"/>
    </source>
</evidence>
<comment type="subcellular location">
    <subcellularLocation>
        <location evidence="1">Endosome</location>
    </subcellularLocation>
</comment>
<evidence type="ECO:0000256" key="7">
    <source>
        <dbReference type="PROSITE-ProRule" id="PRU00644"/>
    </source>
</evidence>
<evidence type="ECO:0000256" key="8">
    <source>
        <dbReference type="SAM" id="MobiDB-lite"/>
    </source>
</evidence>
<dbReference type="PROSITE" id="PS51312">
    <property type="entry name" value="SB"/>
    <property type="match status" value="1"/>
</dbReference>
<comment type="caution">
    <text evidence="11">The sequence shown here is derived from an EMBL/GenBank/DDBJ whole genome shotgun (WGS) entry which is preliminary data.</text>
</comment>
<feature type="compositionally biased region" description="Polar residues" evidence="8">
    <location>
        <begin position="255"/>
        <end position="268"/>
    </location>
</feature>
<evidence type="ECO:0000256" key="2">
    <source>
        <dbReference type="ARBA" id="ARBA00009594"/>
    </source>
</evidence>
<dbReference type="RefSeq" id="XP_069228686.1">
    <property type="nucleotide sequence ID" value="XM_069374645.1"/>
</dbReference>
<evidence type="ECO:0000256" key="1">
    <source>
        <dbReference type="ARBA" id="ARBA00004177"/>
    </source>
</evidence>
<feature type="compositionally biased region" description="Low complexity" evidence="8">
    <location>
        <begin position="331"/>
        <end position="351"/>
    </location>
</feature>
<gene>
    <name evidence="11" type="ORF">WHR41_06040</name>
</gene>
<feature type="region of interest" description="Disordered" evidence="8">
    <location>
        <begin position="147"/>
        <end position="385"/>
    </location>
</feature>
<dbReference type="PANTHER" id="PTHR23306">
    <property type="entry name" value="TUMOR SUSCEPTIBILITY GENE 101 PROTEIN-RELATED"/>
    <property type="match status" value="1"/>
</dbReference>
<dbReference type="SUPFAM" id="SSF54495">
    <property type="entry name" value="UBC-like"/>
    <property type="match status" value="1"/>
</dbReference>
<name>A0AB34KQN2_9PEZI</name>
<dbReference type="AlphaFoldDB" id="A0AB34KQN2"/>
<reference evidence="11 12" key="1">
    <citation type="journal article" date="2020" name="Microbiol. Resour. Announc.">
        <title>Draft Genome Sequence of a Cladosporium Species Isolated from the Mesophotic Ascidian Didemnum maculosum.</title>
        <authorList>
            <person name="Gioti A."/>
            <person name="Siaperas R."/>
            <person name="Nikolaivits E."/>
            <person name="Le Goff G."/>
            <person name="Ouazzani J."/>
            <person name="Kotoulas G."/>
            <person name="Topakas E."/>
        </authorList>
    </citation>
    <scope>NUCLEOTIDE SEQUENCE [LARGE SCALE GENOMIC DNA]</scope>
    <source>
        <strain evidence="11 12">TM138-S3</strain>
    </source>
</reference>
<dbReference type="GeneID" id="96007483"/>
<feature type="compositionally biased region" description="Pro residues" evidence="8">
    <location>
        <begin position="169"/>
        <end position="179"/>
    </location>
</feature>
<feature type="domain" description="SB" evidence="9">
    <location>
        <begin position="510"/>
        <end position="578"/>
    </location>
</feature>
<dbReference type="GO" id="GO:0043162">
    <property type="term" value="P:ubiquitin-dependent protein catabolic process via the multivesicular body sorting pathway"/>
    <property type="evidence" value="ECO:0007669"/>
    <property type="project" value="UniProtKB-ARBA"/>
</dbReference>
<protein>
    <submittedName>
        <fullName evidence="11">Uncharacterized protein</fullName>
    </submittedName>
</protein>
<dbReference type="InterPro" id="IPR016135">
    <property type="entry name" value="UBQ-conjugating_enzyme/RWD"/>
</dbReference>
<keyword evidence="6" id="KW-0175">Coiled coil</keyword>
<dbReference type="GO" id="GO:0072666">
    <property type="term" value="P:establishment of protein localization to vacuole"/>
    <property type="evidence" value="ECO:0007669"/>
    <property type="project" value="UniProtKB-ARBA"/>
</dbReference>
<evidence type="ECO:0000256" key="3">
    <source>
        <dbReference type="ARBA" id="ARBA00022448"/>
    </source>
</evidence>
<dbReference type="Gene3D" id="3.10.110.10">
    <property type="entry name" value="Ubiquitin Conjugating Enzyme"/>
    <property type="match status" value="1"/>
</dbReference>
<dbReference type="GO" id="GO:0006886">
    <property type="term" value="P:intracellular protein transport"/>
    <property type="evidence" value="ECO:0007669"/>
    <property type="project" value="UniProtKB-ARBA"/>
</dbReference>
<dbReference type="SUPFAM" id="SSF140111">
    <property type="entry name" value="Endosomal sorting complex assembly domain"/>
    <property type="match status" value="1"/>
</dbReference>
<comment type="similarity">
    <text evidence="2">Belongs to the ubiquitin-conjugating enzyme family. UEV subfamily.</text>
</comment>
<keyword evidence="12" id="KW-1185">Reference proteome</keyword>
<dbReference type="InterPro" id="IPR008883">
    <property type="entry name" value="UEV_N"/>
</dbReference>
<dbReference type="Pfam" id="PF05743">
    <property type="entry name" value="UEV"/>
    <property type="match status" value="1"/>
</dbReference>
<feature type="compositionally biased region" description="Polar residues" evidence="8">
    <location>
        <begin position="296"/>
        <end position="307"/>
    </location>
</feature>
<dbReference type="InterPro" id="IPR037202">
    <property type="entry name" value="ESCRT_assembly_dom"/>
</dbReference>
<evidence type="ECO:0000256" key="5">
    <source>
        <dbReference type="ARBA" id="ARBA00022927"/>
    </source>
</evidence>
<dbReference type="EMBL" id="JAAQHG020000018">
    <property type="protein sequence ID" value="KAL1585580.1"/>
    <property type="molecule type" value="Genomic_DNA"/>
</dbReference>
<keyword evidence="5 7" id="KW-0653">Protein transport</keyword>
<feature type="domain" description="UEV" evidence="10">
    <location>
        <begin position="6"/>
        <end position="151"/>
    </location>
</feature>
<dbReference type="Gene3D" id="6.10.140.820">
    <property type="match status" value="1"/>
</dbReference>
<feature type="compositionally biased region" description="Low complexity" evidence="8">
    <location>
        <begin position="152"/>
        <end position="164"/>
    </location>
</feature>
<evidence type="ECO:0000259" key="9">
    <source>
        <dbReference type="PROSITE" id="PS51312"/>
    </source>
</evidence>
<evidence type="ECO:0000256" key="4">
    <source>
        <dbReference type="ARBA" id="ARBA00022753"/>
    </source>
</evidence>
<evidence type="ECO:0000313" key="11">
    <source>
        <dbReference type="EMBL" id="KAL1585580.1"/>
    </source>
</evidence>
<keyword evidence="3 7" id="KW-0813">Transport</keyword>
<evidence type="ECO:0000313" key="12">
    <source>
        <dbReference type="Proteomes" id="UP000803884"/>
    </source>
</evidence>
<accession>A0AB34KQN2</accession>